<accession>A0A835EF27</accession>
<name>A0A835EF27_9POAL</name>
<dbReference type="AlphaFoldDB" id="A0A835EF27"/>
<reference evidence="1" key="1">
    <citation type="submission" date="2020-07" db="EMBL/GenBank/DDBJ databases">
        <title>Genome sequence and genetic diversity analysis of an under-domesticated orphan crop, white fonio (Digitaria exilis).</title>
        <authorList>
            <person name="Bennetzen J.L."/>
            <person name="Chen S."/>
            <person name="Ma X."/>
            <person name="Wang X."/>
            <person name="Yssel A.E.J."/>
            <person name="Chaluvadi S.R."/>
            <person name="Johnson M."/>
            <person name="Gangashetty P."/>
            <person name="Hamidou F."/>
            <person name="Sanogo M.D."/>
            <person name="Zwaenepoel A."/>
            <person name="Wallace J."/>
            <person name="Van De Peer Y."/>
            <person name="Van Deynze A."/>
        </authorList>
    </citation>
    <scope>NUCLEOTIDE SEQUENCE</scope>
    <source>
        <tissue evidence="1">Leaves</tissue>
    </source>
</reference>
<dbReference type="Proteomes" id="UP000636709">
    <property type="component" value="Unassembled WGS sequence"/>
</dbReference>
<comment type="caution">
    <text evidence="1">The sequence shown here is derived from an EMBL/GenBank/DDBJ whole genome shotgun (WGS) entry which is preliminary data.</text>
</comment>
<dbReference type="OrthoDB" id="10539843at2759"/>
<proteinExistence type="predicted"/>
<dbReference type="EMBL" id="JACEFO010002060">
    <property type="protein sequence ID" value="KAF8686809.1"/>
    <property type="molecule type" value="Genomic_DNA"/>
</dbReference>
<evidence type="ECO:0000313" key="2">
    <source>
        <dbReference type="Proteomes" id="UP000636709"/>
    </source>
</evidence>
<sequence length="176" mass="19670">MTRRLDGDPERRGNFPYHLDSDLWNGSVMRSLRRAWRGPSLWCFPMATSEVESNGGRGEAPARCVLVVATARQPGCGPDPVVSSCQVVRGVAAALRRRVPHSGGFLFAVQSAYVGYLSTRGHCLTRFCSSLLSKINYMVATWFSRVYVLFGQQGEKEKKLIRMRLSFTHAYTCMEG</sequence>
<protein>
    <submittedName>
        <fullName evidence="1">Uncharacterized protein</fullName>
    </submittedName>
</protein>
<keyword evidence="2" id="KW-1185">Reference proteome</keyword>
<gene>
    <name evidence="1" type="ORF">HU200_043420</name>
</gene>
<evidence type="ECO:0000313" key="1">
    <source>
        <dbReference type="EMBL" id="KAF8686809.1"/>
    </source>
</evidence>
<organism evidence="1 2">
    <name type="scientific">Digitaria exilis</name>
    <dbReference type="NCBI Taxonomy" id="1010633"/>
    <lineage>
        <taxon>Eukaryota</taxon>
        <taxon>Viridiplantae</taxon>
        <taxon>Streptophyta</taxon>
        <taxon>Embryophyta</taxon>
        <taxon>Tracheophyta</taxon>
        <taxon>Spermatophyta</taxon>
        <taxon>Magnoliopsida</taxon>
        <taxon>Liliopsida</taxon>
        <taxon>Poales</taxon>
        <taxon>Poaceae</taxon>
        <taxon>PACMAD clade</taxon>
        <taxon>Panicoideae</taxon>
        <taxon>Panicodae</taxon>
        <taxon>Paniceae</taxon>
        <taxon>Anthephorinae</taxon>
        <taxon>Digitaria</taxon>
    </lineage>
</organism>